<keyword evidence="3" id="KW-0614">Plasmid</keyword>
<dbReference type="InterPro" id="IPR004437">
    <property type="entry name" value="ParB/RepB/Spo0J"/>
</dbReference>
<keyword evidence="4" id="KW-1185">Reference proteome</keyword>
<evidence type="ECO:0000259" key="2">
    <source>
        <dbReference type="SMART" id="SM00470"/>
    </source>
</evidence>
<dbReference type="InterPro" id="IPR036086">
    <property type="entry name" value="ParB/Sulfiredoxin_sf"/>
</dbReference>
<comment type="caution">
    <text evidence="3">The sequence shown here is derived from an EMBL/GenBank/DDBJ whole genome shotgun (WGS) entry which is preliminary data.</text>
</comment>
<dbReference type="Proteomes" id="UP000219020">
    <property type="component" value="Plasmid pMJ1"/>
</dbReference>
<dbReference type="GeneID" id="66950616"/>
<dbReference type="InterPro" id="IPR042075">
    <property type="entry name" value="KorB_DNA-db"/>
</dbReference>
<dbReference type="GO" id="GO:0007059">
    <property type="term" value="P:chromosome segregation"/>
    <property type="evidence" value="ECO:0007669"/>
    <property type="project" value="TreeGrafter"/>
</dbReference>
<dbReference type="GO" id="GO:0005694">
    <property type="term" value="C:chromosome"/>
    <property type="evidence" value="ECO:0007669"/>
    <property type="project" value="TreeGrafter"/>
</dbReference>
<evidence type="ECO:0000256" key="1">
    <source>
        <dbReference type="ARBA" id="ARBA00006295"/>
    </source>
</evidence>
<dbReference type="SMART" id="SM00470">
    <property type="entry name" value="ParB"/>
    <property type="match status" value="1"/>
</dbReference>
<dbReference type="SUPFAM" id="SSF110849">
    <property type="entry name" value="ParB/Sulfiredoxin"/>
    <property type="match status" value="1"/>
</dbReference>
<dbReference type="Gene3D" id="3.90.1530.30">
    <property type="match status" value="1"/>
</dbReference>
<reference evidence="4" key="1">
    <citation type="submission" date="2017-04" db="EMBL/GenBank/DDBJ databases">
        <title>Genome evolution of the luminous symbionts of deep sea anglerfish.</title>
        <authorList>
            <person name="Hendry T.A."/>
        </authorList>
    </citation>
    <scope>NUCLEOTIDE SEQUENCE [LARGE SCALE GENOMIC DNA]</scope>
    <source>
        <plasmid evidence="4">pmj1</plasmid>
    </source>
</reference>
<proteinExistence type="inferred from homology"/>
<sequence>MKNKSGSFKERIRANSKLNLLDDTTIESSISLICIRVPKTEIYSSSQVRKFFDVERIREMGNSLVEHGQIQPIVVYPKDDQGYKIQKGERRWRGAMSNDNVKFLDCIIRVKGTVFEQLAENIIREALTPFETGRAIIQAKKEKGLDNKQISLKLTISEARVSAFIKAASCPLQIEVAYKEGKIGDVDTINSLRIAYNINKRLVNEALENSISRKEAKALVKSLKINHKVKLVKKARSVRIKYNDHLGYIDLKGESKDGFIDIILDNNSEKVIVPVSDIHVVGYFEFCMQNSIVY</sequence>
<dbReference type="Gene3D" id="6.10.250.140">
    <property type="match status" value="1"/>
</dbReference>
<dbReference type="EMBL" id="NBYY01000008">
    <property type="protein sequence ID" value="PCS23954.1"/>
    <property type="molecule type" value="Genomic_DNA"/>
</dbReference>
<dbReference type="GO" id="GO:0003677">
    <property type="term" value="F:DNA binding"/>
    <property type="evidence" value="ECO:0007669"/>
    <property type="project" value="InterPro"/>
</dbReference>
<organism evidence="3 4">
    <name type="scientific">Candidatus Enterovibrio escicola</name>
    <dbReference type="NCBI Taxonomy" id="1927127"/>
    <lineage>
        <taxon>Bacteria</taxon>
        <taxon>Pseudomonadati</taxon>
        <taxon>Pseudomonadota</taxon>
        <taxon>Gammaproteobacteria</taxon>
        <taxon>Vibrionales</taxon>
        <taxon>Vibrionaceae</taxon>
        <taxon>Enterovibrio</taxon>
    </lineage>
</organism>
<evidence type="ECO:0000313" key="3">
    <source>
        <dbReference type="EMBL" id="PCS23954.1"/>
    </source>
</evidence>
<dbReference type="SUPFAM" id="SSF109709">
    <property type="entry name" value="KorB DNA-binding domain-like"/>
    <property type="match status" value="1"/>
</dbReference>
<dbReference type="RefSeq" id="WP_097355507.1">
    <property type="nucleotide sequence ID" value="NZ_CAWNJE010000001.1"/>
</dbReference>
<dbReference type="Gene3D" id="1.10.10.730">
    <property type="entry name" value="KorB DNA-binding domain"/>
    <property type="match status" value="1"/>
</dbReference>
<evidence type="ECO:0000313" key="4">
    <source>
        <dbReference type="Proteomes" id="UP000219020"/>
    </source>
</evidence>
<dbReference type="InterPro" id="IPR050336">
    <property type="entry name" value="Chromosome_partition/occlusion"/>
</dbReference>
<name>A0A2A5T731_9GAMM</name>
<accession>A0A2A5T731</accession>
<gene>
    <name evidence="3" type="ORF">BTN49_0320</name>
</gene>
<geneLocation type="plasmid" evidence="4">
    <name>pmj1</name>
</geneLocation>
<feature type="domain" description="ParB-like N-terminal" evidence="2">
    <location>
        <begin position="35"/>
        <end position="127"/>
    </location>
</feature>
<dbReference type="PANTHER" id="PTHR33375:SF1">
    <property type="entry name" value="CHROMOSOME-PARTITIONING PROTEIN PARB-RELATED"/>
    <property type="match status" value="1"/>
</dbReference>
<dbReference type="NCBIfam" id="TIGR00180">
    <property type="entry name" value="parB_part"/>
    <property type="match status" value="1"/>
</dbReference>
<dbReference type="Pfam" id="PF02195">
    <property type="entry name" value="ParB_N"/>
    <property type="match status" value="1"/>
</dbReference>
<dbReference type="InterPro" id="IPR003115">
    <property type="entry name" value="ParB_N"/>
</dbReference>
<dbReference type="AlphaFoldDB" id="A0A2A5T731"/>
<protein>
    <submittedName>
        <fullName evidence="3">Chromosome (Plasmid) partitioning protein ParB</fullName>
    </submittedName>
</protein>
<comment type="similarity">
    <text evidence="1">Belongs to the ParB family.</text>
</comment>
<dbReference type="PANTHER" id="PTHR33375">
    <property type="entry name" value="CHROMOSOME-PARTITIONING PROTEIN PARB-RELATED"/>
    <property type="match status" value="1"/>
</dbReference>